<dbReference type="Pfam" id="PF00704">
    <property type="entry name" value="Glyco_hydro_18"/>
    <property type="match status" value="1"/>
</dbReference>
<dbReference type="GO" id="GO:0006032">
    <property type="term" value="P:chitin catabolic process"/>
    <property type="evidence" value="ECO:0007669"/>
    <property type="project" value="UniProtKB-KW"/>
</dbReference>
<comment type="similarity">
    <text evidence="2">Belongs to the glycosyl hydrolase 18 family. Chitinase class V subfamily.</text>
</comment>
<dbReference type="PANTHER" id="PTHR11177:SF317">
    <property type="entry name" value="CHITINASE 12-RELATED"/>
    <property type="match status" value="1"/>
</dbReference>
<dbReference type="InterPro" id="IPR000095">
    <property type="entry name" value="CRIB_dom"/>
</dbReference>
<evidence type="ECO:0000256" key="4">
    <source>
        <dbReference type="ARBA" id="ARBA00022801"/>
    </source>
</evidence>
<dbReference type="InterPro" id="IPR029070">
    <property type="entry name" value="Chitinase_insertion_sf"/>
</dbReference>
<sequence>MAIYQRNFFPSDLATEDFTHILYGFANVDPNNGKVYLSDPYADTQIMLREYGYSPGYNNLYGCLYELFWLKRKNRNLKVLLSIGGQTYSRNFSTGVNTPQKRANFATTAAKLVQNLGLDGIDLNWEFHLNEREGEHFVDLLKCCRRELQPQQEISVAAPAGKNSTHYLKISDMDKYVDFWNLMAFDFSGKYSQVAGHQANIYVSTTSPLSTNNSWVAALDQYRDVPNNKIVIGMPLYGRSFEGTDGPGTAFSGIGAGEWEPGVWDYKSLPRKGAQESNDTSALASWSYDSSLQEMISYDTPNVARQKAGYIIDHGYGGAMWWETSGDKAGDGSIIKTVVKVFKDNGKISMDIGSPDLFHHIKHIDYDHNTGGFVGLPPEWEQVLRGEITAEEVNARYNAPHRQRRFLMRHKPKYRKQSRLRLLLGICFGESPDDVDQETSPDRIVDFARL</sequence>
<dbReference type="GO" id="GO:0005576">
    <property type="term" value="C:extracellular region"/>
    <property type="evidence" value="ECO:0007669"/>
    <property type="project" value="TreeGrafter"/>
</dbReference>
<comment type="caution">
    <text evidence="11">The sequence shown here is derived from an EMBL/GenBank/DDBJ whole genome shotgun (WGS) entry which is preliminary data.</text>
</comment>
<name>A0AAD6NHC0_DREDA</name>
<dbReference type="InterPro" id="IPR017853">
    <property type="entry name" value="GH"/>
</dbReference>
<keyword evidence="4 9" id="KW-0378">Hydrolase</keyword>
<dbReference type="GO" id="GO:0008061">
    <property type="term" value="F:chitin binding"/>
    <property type="evidence" value="ECO:0007669"/>
    <property type="project" value="InterPro"/>
</dbReference>
<proteinExistence type="inferred from homology"/>
<evidence type="ECO:0000313" key="11">
    <source>
        <dbReference type="EMBL" id="KAJ6258187.1"/>
    </source>
</evidence>
<feature type="domain" description="GH18" evidence="10">
    <location>
        <begin position="1"/>
        <end position="345"/>
    </location>
</feature>
<accession>A0AAD6NHC0</accession>
<dbReference type="Gene3D" id="3.10.50.10">
    <property type="match status" value="1"/>
</dbReference>
<dbReference type="FunFam" id="3.10.50.10:FF:000005">
    <property type="entry name" value="Endochitinase B1"/>
    <property type="match status" value="1"/>
</dbReference>
<keyword evidence="8" id="KW-0624">Polysaccharide degradation</keyword>
<dbReference type="Proteomes" id="UP001221413">
    <property type="component" value="Unassembled WGS sequence"/>
</dbReference>
<keyword evidence="12" id="KW-1185">Reference proteome</keyword>
<dbReference type="InterPro" id="IPR001223">
    <property type="entry name" value="Glyco_hydro18_cat"/>
</dbReference>
<evidence type="ECO:0000256" key="8">
    <source>
        <dbReference type="ARBA" id="ARBA00023326"/>
    </source>
</evidence>
<dbReference type="PANTHER" id="PTHR11177">
    <property type="entry name" value="CHITINASE"/>
    <property type="match status" value="1"/>
</dbReference>
<gene>
    <name evidence="11" type="ORF">Dda_7106</name>
</gene>
<dbReference type="InterPro" id="IPR036936">
    <property type="entry name" value="CRIB_dom_sf"/>
</dbReference>
<evidence type="ECO:0000256" key="5">
    <source>
        <dbReference type="ARBA" id="ARBA00023024"/>
    </source>
</evidence>
<evidence type="ECO:0000256" key="3">
    <source>
        <dbReference type="ARBA" id="ARBA00012729"/>
    </source>
</evidence>
<dbReference type="EC" id="3.2.1.14" evidence="3"/>
<evidence type="ECO:0000256" key="9">
    <source>
        <dbReference type="RuleBase" id="RU000489"/>
    </source>
</evidence>
<dbReference type="Pfam" id="PF00786">
    <property type="entry name" value="PBD"/>
    <property type="match status" value="1"/>
</dbReference>
<protein>
    <recommendedName>
        <fullName evidence="3">chitinase</fullName>
        <ecNumber evidence="3">3.2.1.14</ecNumber>
    </recommendedName>
</protein>
<reference evidence="11" key="1">
    <citation type="submission" date="2023-01" db="EMBL/GenBank/DDBJ databases">
        <title>The chitinases involved in constricting ring structure development in the nematode-trapping fungus Drechslerella dactyloides.</title>
        <authorList>
            <person name="Wang R."/>
            <person name="Zhang L."/>
            <person name="Tang P."/>
            <person name="Li S."/>
            <person name="Liang L."/>
        </authorList>
    </citation>
    <scope>NUCLEOTIDE SEQUENCE</scope>
    <source>
        <strain evidence="11">YMF1.00031</strain>
    </source>
</reference>
<evidence type="ECO:0000256" key="6">
    <source>
        <dbReference type="ARBA" id="ARBA00023277"/>
    </source>
</evidence>
<dbReference type="PROSITE" id="PS01095">
    <property type="entry name" value="GH18_1"/>
    <property type="match status" value="1"/>
</dbReference>
<dbReference type="AlphaFoldDB" id="A0AAD6NHC0"/>
<keyword evidence="5" id="KW-0146">Chitin degradation</keyword>
<dbReference type="InterPro" id="IPR001579">
    <property type="entry name" value="Glyco_hydro_18_chit_AS"/>
</dbReference>
<dbReference type="SUPFAM" id="SSF51445">
    <property type="entry name" value="(Trans)glycosidases"/>
    <property type="match status" value="1"/>
</dbReference>
<evidence type="ECO:0000256" key="1">
    <source>
        <dbReference type="ARBA" id="ARBA00000822"/>
    </source>
</evidence>
<dbReference type="Gene3D" id="3.90.810.10">
    <property type="entry name" value="CRIB domain"/>
    <property type="match status" value="1"/>
</dbReference>
<comment type="catalytic activity">
    <reaction evidence="1">
        <text>Random endo-hydrolysis of N-acetyl-beta-D-glucosaminide (1-&gt;4)-beta-linkages in chitin and chitodextrins.</text>
        <dbReference type="EC" id="3.2.1.14"/>
    </reaction>
</comment>
<evidence type="ECO:0000256" key="7">
    <source>
        <dbReference type="ARBA" id="ARBA00023295"/>
    </source>
</evidence>
<dbReference type="GO" id="GO:0008843">
    <property type="term" value="F:endochitinase activity"/>
    <property type="evidence" value="ECO:0007669"/>
    <property type="project" value="UniProtKB-EC"/>
</dbReference>
<keyword evidence="7 9" id="KW-0326">Glycosidase</keyword>
<organism evidence="11 12">
    <name type="scientific">Drechslerella dactyloides</name>
    <name type="common">Nematode-trapping fungus</name>
    <name type="synonym">Arthrobotrys dactyloides</name>
    <dbReference type="NCBI Taxonomy" id="74499"/>
    <lineage>
        <taxon>Eukaryota</taxon>
        <taxon>Fungi</taxon>
        <taxon>Dikarya</taxon>
        <taxon>Ascomycota</taxon>
        <taxon>Pezizomycotina</taxon>
        <taxon>Orbiliomycetes</taxon>
        <taxon>Orbiliales</taxon>
        <taxon>Orbiliaceae</taxon>
        <taxon>Drechslerella</taxon>
    </lineage>
</organism>
<dbReference type="InterPro" id="IPR050314">
    <property type="entry name" value="Glycosyl_Hydrlase_18"/>
</dbReference>
<dbReference type="GO" id="GO:0000272">
    <property type="term" value="P:polysaccharide catabolic process"/>
    <property type="evidence" value="ECO:0007669"/>
    <property type="project" value="UniProtKB-KW"/>
</dbReference>
<evidence type="ECO:0000259" key="10">
    <source>
        <dbReference type="PROSITE" id="PS51910"/>
    </source>
</evidence>
<dbReference type="SUPFAM" id="SSF54556">
    <property type="entry name" value="Chitinase insertion domain"/>
    <property type="match status" value="1"/>
</dbReference>
<evidence type="ECO:0000313" key="12">
    <source>
        <dbReference type="Proteomes" id="UP001221413"/>
    </source>
</evidence>
<dbReference type="EMBL" id="JAQGDS010000009">
    <property type="protein sequence ID" value="KAJ6258187.1"/>
    <property type="molecule type" value="Genomic_DNA"/>
</dbReference>
<dbReference type="SMART" id="SM00636">
    <property type="entry name" value="Glyco_18"/>
    <property type="match status" value="1"/>
</dbReference>
<dbReference type="PROSITE" id="PS51910">
    <property type="entry name" value="GH18_2"/>
    <property type="match status" value="1"/>
</dbReference>
<dbReference type="InterPro" id="IPR011583">
    <property type="entry name" value="Chitinase_II/V-like_cat"/>
</dbReference>
<keyword evidence="6" id="KW-0119">Carbohydrate metabolism</keyword>
<dbReference type="Gene3D" id="3.20.20.80">
    <property type="entry name" value="Glycosidases"/>
    <property type="match status" value="1"/>
</dbReference>
<evidence type="ECO:0000256" key="2">
    <source>
        <dbReference type="ARBA" id="ARBA00008682"/>
    </source>
</evidence>